<keyword evidence="1" id="KW-0175">Coiled coil</keyword>
<proteinExistence type="predicted"/>
<name>A0A9W6WTX3_9STRA</name>
<sequence length="386" mass="43263">MDVADFLSGSPLESSPARLKRHIAMPPLPPPKKPNLSWKRRKDELHRLRAETQALETRLTFLKLKRTRYIMMKAGVGLSAERKRWRDAVESEKRRCKAAREENKQLKDKLESCFKASHDLQTVVAVAGRQQHNMLMANTLAAASLQAKMRAEQLLQLRSDVLIGLENRMNKRLAKLECRFRDARACIGSPDIDQVNVHREGVEGSSAAVDFKRNRFIPFDAGRTSCVIWNIMLSGVIPDNQCIRVTKLSDDTLVSQGSHVVPLKSGGTLDLRVTCMMKRVVFRGGFIALIESTSEWQARPCQAKAWTHVTKDSGWALVLPTGPQSATCQLQLAVRIQTDVSDENTPSLLTPSVSDVVIPSFREILSSRHQLVENALFDSMRSASSR</sequence>
<reference evidence="2" key="1">
    <citation type="submission" date="2023-04" db="EMBL/GenBank/DDBJ databases">
        <title>Phytophthora lilii NBRC 32176.</title>
        <authorList>
            <person name="Ichikawa N."/>
            <person name="Sato H."/>
            <person name="Tonouchi N."/>
        </authorList>
    </citation>
    <scope>NUCLEOTIDE SEQUENCE</scope>
    <source>
        <strain evidence="2">NBRC 32176</strain>
    </source>
</reference>
<evidence type="ECO:0000313" key="3">
    <source>
        <dbReference type="Proteomes" id="UP001165083"/>
    </source>
</evidence>
<dbReference type="Proteomes" id="UP001165083">
    <property type="component" value="Unassembled WGS sequence"/>
</dbReference>
<dbReference type="AlphaFoldDB" id="A0A9W6WTX3"/>
<comment type="caution">
    <text evidence="2">The sequence shown here is derived from an EMBL/GenBank/DDBJ whole genome shotgun (WGS) entry which is preliminary data.</text>
</comment>
<accession>A0A9W6WTX3</accession>
<keyword evidence="3" id="KW-1185">Reference proteome</keyword>
<protein>
    <submittedName>
        <fullName evidence="2">Unnamed protein product</fullName>
    </submittedName>
</protein>
<evidence type="ECO:0000256" key="1">
    <source>
        <dbReference type="SAM" id="Coils"/>
    </source>
</evidence>
<dbReference type="OrthoDB" id="108217at2759"/>
<gene>
    <name evidence="2" type="ORF">Plil01_001135300</name>
</gene>
<dbReference type="EMBL" id="BSXW01000649">
    <property type="protein sequence ID" value="GMF27177.1"/>
    <property type="molecule type" value="Genomic_DNA"/>
</dbReference>
<feature type="coiled-coil region" evidence="1">
    <location>
        <begin position="45"/>
        <end position="116"/>
    </location>
</feature>
<organism evidence="2 3">
    <name type="scientific">Phytophthora lilii</name>
    <dbReference type="NCBI Taxonomy" id="2077276"/>
    <lineage>
        <taxon>Eukaryota</taxon>
        <taxon>Sar</taxon>
        <taxon>Stramenopiles</taxon>
        <taxon>Oomycota</taxon>
        <taxon>Peronosporomycetes</taxon>
        <taxon>Peronosporales</taxon>
        <taxon>Peronosporaceae</taxon>
        <taxon>Phytophthora</taxon>
    </lineage>
</organism>
<evidence type="ECO:0000313" key="2">
    <source>
        <dbReference type="EMBL" id="GMF27177.1"/>
    </source>
</evidence>